<dbReference type="Pfam" id="PF10017">
    <property type="entry name" value="Methyltransf_33"/>
    <property type="match status" value="1"/>
</dbReference>
<evidence type="ECO:0000313" key="7">
    <source>
        <dbReference type="Proteomes" id="UP000192596"/>
    </source>
</evidence>
<proteinExistence type="predicted"/>
<feature type="region of interest" description="Disordered" evidence="3">
    <location>
        <begin position="613"/>
        <end position="638"/>
    </location>
</feature>
<dbReference type="InterPro" id="IPR029063">
    <property type="entry name" value="SAM-dependent_MTases_sf"/>
</dbReference>
<feature type="domain" description="Histidine-specific methyltransferase SAM-dependent" evidence="5">
    <location>
        <begin position="27"/>
        <end position="331"/>
    </location>
</feature>
<evidence type="ECO:0000313" key="6">
    <source>
        <dbReference type="EMBL" id="OQN97327.1"/>
    </source>
</evidence>
<dbReference type="PANTHER" id="PTHR43397">
    <property type="entry name" value="ERGOTHIONEINE BIOSYNTHESIS PROTEIN 1"/>
    <property type="match status" value="1"/>
</dbReference>
<dbReference type="InParanoid" id="A0A1V8SE75"/>
<evidence type="ECO:0000256" key="3">
    <source>
        <dbReference type="SAM" id="MobiDB-lite"/>
    </source>
</evidence>
<dbReference type="GO" id="GO:0008168">
    <property type="term" value="F:methyltransferase activity"/>
    <property type="evidence" value="ECO:0007669"/>
    <property type="project" value="UniProtKB-KW"/>
</dbReference>
<keyword evidence="7" id="KW-1185">Reference proteome</keyword>
<dbReference type="Proteomes" id="UP000192596">
    <property type="component" value="Unassembled WGS sequence"/>
</dbReference>
<reference evidence="7" key="1">
    <citation type="submission" date="2017-03" db="EMBL/GenBank/DDBJ databases">
        <title>Genomes of endolithic fungi from Antarctica.</title>
        <authorList>
            <person name="Coleine C."/>
            <person name="Masonjones S."/>
            <person name="Stajich J.E."/>
        </authorList>
    </citation>
    <scope>NUCLEOTIDE SEQUENCE [LARGE SCALE GENOMIC DNA]</scope>
    <source>
        <strain evidence="7">CCFEE 5527</strain>
    </source>
</reference>
<evidence type="ECO:0000259" key="4">
    <source>
        <dbReference type="Pfam" id="PF03781"/>
    </source>
</evidence>
<dbReference type="AlphaFoldDB" id="A0A1V8SE75"/>
<evidence type="ECO:0008006" key="8">
    <source>
        <dbReference type="Google" id="ProtNLM"/>
    </source>
</evidence>
<dbReference type="STRING" id="1507870.A0A1V8SE75"/>
<dbReference type="OrthoDB" id="659at2759"/>
<comment type="caution">
    <text evidence="6">The sequence shown here is derived from an EMBL/GenBank/DDBJ whole genome shotgun (WGS) entry which is preliminary data.</text>
</comment>
<dbReference type="InterPro" id="IPR016187">
    <property type="entry name" value="CTDL_fold"/>
</dbReference>
<dbReference type="EMBL" id="NAJO01000055">
    <property type="protein sequence ID" value="OQN97327.1"/>
    <property type="molecule type" value="Genomic_DNA"/>
</dbReference>
<dbReference type="Pfam" id="PF03781">
    <property type="entry name" value="FGE-sulfatase"/>
    <property type="match status" value="1"/>
</dbReference>
<dbReference type="InterPro" id="IPR005532">
    <property type="entry name" value="SUMF_dom"/>
</dbReference>
<dbReference type="InterPro" id="IPR017805">
    <property type="entry name" value="SAM_MeTrfase_EasF-type_put"/>
</dbReference>
<dbReference type="InterPro" id="IPR042095">
    <property type="entry name" value="SUMF_sf"/>
</dbReference>
<evidence type="ECO:0000259" key="5">
    <source>
        <dbReference type="Pfam" id="PF10017"/>
    </source>
</evidence>
<dbReference type="PANTHER" id="PTHR43397:SF1">
    <property type="entry name" value="ERGOTHIONEINE BIOSYNTHESIS PROTEIN 1"/>
    <property type="match status" value="1"/>
</dbReference>
<name>A0A1V8SE75_9PEZI</name>
<keyword evidence="1" id="KW-0489">Methyltransferase</keyword>
<dbReference type="InterPro" id="IPR051128">
    <property type="entry name" value="EgtD_Methyltrsf_superfamily"/>
</dbReference>
<accession>A0A1V8SE75</accession>
<gene>
    <name evidence="6" type="ORF">B0A48_16391</name>
</gene>
<evidence type="ECO:0000256" key="1">
    <source>
        <dbReference type="ARBA" id="ARBA00022603"/>
    </source>
</evidence>
<dbReference type="Gene3D" id="3.90.1580.10">
    <property type="entry name" value="paralog of FGE (formylglycine-generating enzyme)"/>
    <property type="match status" value="1"/>
</dbReference>
<feature type="domain" description="Sulfatase-modifying factor enzyme-like" evidence="4">
    <location>
        <begin position="551"/>
        <end position="857"/>
    </location>
</feature>
<dbReference type="Gene3D" id="3.40.50.150">
    <property type="entry name" value="Vaccinia Virus protein VP39"/>
    <property type="match status" value="1"/>
</dbReference>
<evidence type="ECO:0000256" key="2">
    <source>
        <dbReference type="ARBA" id="ARBA00022679"/>
    </source>
</evidence>
<sequence>MGSITLTQVDGRIIDIQGDGQTANLKRMIVEGLAIPDGQQKTLPTLLLYDATGLQIFEEITYLEEYYLTGQEIEVLERNADEIATNIEQNSVLLELGSGNLRKVKILLDALERAKRNVTYFALDLMRSELERTLAAVPEGTFKYVKCFGLLGTYDDGLQWLTTPEMVGQTKTIMSLGSSVGNYNRDEAAAFVKQFAGTLGPNSTLLLGLDACQEPKRVYQAYNDLQGVTNRFTINGLNHANKILGYDAFDLNNWYAAGEYSAAEGLHRAHVVPRSDCVVAGIAIRGGERIRIEESVKYSAAQTRKLWDNGDVIEKTVWSNTAGDYHIHMLTRRQNMVFPTNPIEYARHPVPSLDDWHRLWKVWTIVTRQMIPDAELNEKPIKLRNACIFYLGHIPTFMSMKLVEGTGMQPIEPAAYSKIFERGIDPDVDDPAQCHAHSEVPDEWPPVEEISDYQDRVHERVASFYKTGQAYDDAWTGRVLWLGYEHEAMHLETLLYMLLQSDKTLPPTGVPRPEFEQLADKADHEAEENQWFDIPSQTIKTGLDDPERAVGPVRHFGWDVEKPAREETVEAFKAKARPITNGEYAKYLFEIGKDHLPASWSNTGPTDGVNGQTGEVDGHSNGYANGHTDGHTNGTSNHTNGYSGLPAFLAPLSLRTFHGPIPLSLALHHPVSASYDELAGCAAYMGGRIPTQLEAQSIYSHAENLRKQALQTLGANIPAVNAHLINEGVQESPPSHRCEKGQADGLETEALFTELGDSNVGFKHWGTVSVTQDGNKLAGQGGMGGLWEWTCSVLERHEGYEPMELYPAYSSDFFDGKHNVVLGGSWATLPRIAGRRSFVNWYQRNYPYAWATARLVKDI</sequence>
<dbReference type="GO" id="GO:0032259">
    <property type="term" value="P:methylation"/>
    <property type="evidence" value="ECO:0007669"/>
    <property type="project" value="UniProtKB-KW"/>
</dbReference>
<dbReference type="InterPro" id="IPR019257">
    <property type="entry name" value="MeTrfase_dom"/>
</dbReference>
<protein>
    <recommendedName>
        <fullName evidence="8">Ergothioneine biosynthesis protein 1</fullName>
    </recommendedName>
</protein>
<dbReference type="NCBIfam" id="TIGR03439">
    <property type="entry name" value="methyl_EasF"/>
    <property type="match status" value="1"/>
</dbReference>
<keyword evidence="2" id="KW-0808">Transferase</keyword>
<organism evidence="6 7">
    <name type="scientific">Cryoendolithus antarcticus</name>
    <dbReference type="NCBI Taxonomy" id="1507870"/>
    <lineage>
        <taxon>Eukaryota</taxon>
        <taxon>Fungi</taxon>
        <taxon>Dikarya</taxon>
        <taxon>Ascomycota</taxon>
        <taxon>Pezizomycotina</taxon>
        <taxon>Dothideomycetes</taxon>
        <taxon>Dothideomycetidae</taxon>
        <taxon>Cladosporiales</taxon>
        <taxon>Cladosporiaceae</taxon>
        <taxon>Cryoendolithus</taxon>
    </lineage>
</organism>
<dbReference type="SUPFAM" id="SSF56436">
    <property type="entry name" value="C-type lectin-like"/>
    <property type="match status" value="1"/>
</dbReference>